<name>A0ACC2MGD2_PERAE</name>
<gene>
    <name evidence="1" type="ORF">MRB53_006565</name>
</gene>
<evidence type="ECO:0000313" key="2">
    <source>
        <dbReference type="Proteomes" id="UP001234297"/>
    </source>
</evidence>
<reference evidence="1 2" key="1">
    <citation type="journal article" date="2022" name="Hortic Res">
        <title>A haplotype resolved chromosomal level avocado genome allows analysis of novel avocado genes.</title>
        <authorList>
            <person name="Nath O."/>
            <person name="Fletcher S.J."/>
            <person name="Hayward A."/>
            <person name="Shaw L.M."/>
            <person name="Masouleh A.K."/>
            <person name="Furtado A."/>
            <person name="Henry R.J."/>
            <person name="Mitter N."/>
        </authorList>
    </citation>
    <scope>NUCLEOTIDE SEQUENCE [LARGE SCALE GENOMIC DNA]</scope>
    <source>
        <strain evidence="2">cv. Hass</strain>
    </source>
</reference>
<comment type="caution">
    <text evidence="1">The sequence shown here is derived from an EMBL/GenBank/DDBJ whole genome shotgun (WGS) entry which is preliminary data.</text>
</comment>
<sequence>MCGICLLEEGKVVRGQIDCCNHYFCYVCIMEWAKKESLCPMCKQRFRSIRRPHKDGVFACERIFEVPIRDQVYNPIRNDLRRPSNTHACVYCTECQSSKDECLLLCDLCNSAMHIFCVGLGVTVPEGSNKHKLKFLYELNKRTPRAYSLQTP</sequence>
<keyword evidence="2" id="KW-1185">Reference proteome</keyword>
<dbReference type="Proteomes" id="UP001234297">
    <property type="component" value="Chromosome 2"/>
</dbReference>
<dbReference type="EMBL" id="CM056810">
    <property type="protein sequence ID" value="KAJ8644817.1"/>
    <property type="molecule type" value="Genomic_DNA"/>
</dbReference>
<accession>A0ACC2MGD2</accession>
<proteinExistence type="predicted"/>
<organism evidence="1 2">
    <name type="scientific">Persea americana</name>
    <name type="common">Avocado</name>
    <dbReference type="NCBI Taxonomy" id="3435"/>
    <lineage>
        <taxon>Eukaryota</taxon>
        <taxon>Viridiplantae</taxon>
        <taxon>Streptophyta</taxon>
        <taxon>Embryophyta</taxon>
        <taxon>Tracheophyta</taxon>
        <taxon>Spermatophyta</taxon>
        <taxon>Magnoliopsida</taxon>
        <taxon>Magnoliidae</taxon>
        <taxon>Laurales</taxon>
        <taxon>Lauraceae</taxon>
        <taxon>Persea</taxon>
    </lineage>
</organism>
<evidence type="ECO:0000313" key="1">
    <source>
        <dbReference type="EMBL" id="KAJ8644817.1"/>
    </source>
</evidence>
<protein>
    <submittedName>
        <fullName evidence="1">Uncharacterized protein</fullName>
    </submittedName>
</protein>